<comment type="subcellular location">
    <subcellularLocation>
        <location evidence="1">Membrane</location>
        <topology evidence="1">Multi-pass membrane protein</topology>
    </subcellularLocation>
</comment>
<feature type="transmembrane region" description="Helical" evidence="6">
    <location>
        <begin position="204"/>
        <end position="225"/>
    </location>
</feature>
<name>A0ABT9S235_9BURK</name>
<proteinExistence type="predicted"/>
<dbReference type="RefSeq" id="WP_307688221.1">
    <property type="nucleotide sequence ID" value="NZ_JAUSRO010000002.1"/>
</dbReference>
<keyword evidence="2" id="KW-0813">Transport</keyword>
<evidence type="ECO:0000256" key="2">
    <source>
        <dbReference type="ARBA" id="ARBA00022448"/>
    </source>
</evidence>
<dbReference type="PROSITE" id="PS50850">
    <property type="entry name" value="MFS"/>
    <property type="match status" value="1"/>
</dbReference>
<dbReference type="Proteomes" id="UP001226867">
    <property type="component" value="Unassembled WGS sequence"/>
</dbReference>
<evidence type="ECO:0000256" key="6">
    <source>
        <dbReference type="SAM" id="Phobius"/>
    </source>
</evidence>
<keyword evidence="5 6" id="KW-0472">Membrane</keyword>
<gene>
    <name evidence="8" type="ORF">J2W36_000640</name>
</gene>
<dbReference type="EMBL" id="JAUSRO010000002">
    <property type="protein sequence ID" value="MDP9898405.1"/>
    <property type="molecule type" value="Genomic_DNA"/>
</dbReference>
<dbReference type="SUPFAM" id="SSF103473">
    <property type="entry name" value="MFS general substrate transporter"/>
    <property type="match status" value="1"/>
</dbReference>
<feature type="transmembrane region" description="Helical" evidence="6">
    <location>
        <begin position="175"/>
        <end position="197"/>
    </location>
</feature>
<reference evidence="8 9" key="1">
    <citation type="submission" date="2023-07" db="EMBL/GenBank/DDBJ databases">
        <title>Sorghum-associated microbial communities from plants grown in Nebraska, USA.</title>
        <authorList>
            <person name="Schachtman D."/>
        </authorList>
    </citation>
    <scope>NUCLEOTIDE SEQUENCE [LARGE SCALE GENOMIC DNA]</scope>
    <source>
        <strain evidence="8 9">DS1607</strain>
    </source>
</reference>
<sequence>MIAMAIALIGIPAVLWLISEPKAASVVAMPKTVDAHLPGVPFGKAIRTRAWIFITLFVAFSAGGPIAMRLIAVDFYGQNGIHPATVSLALSVLFSTSVIGLLATGAVLDRASRPWIVAALLVTVPVGLVLALVNTGSVALLYISMAFLGFASGAESTLGPTLIAKYFGLKSFAALQGLTLAITSPILAMSPLLVSVVKTASGSYAIPLLMLIGIGLIAVILAALLPKYPRPWVGGVQSGDSLS</sequence>
<evidence type="ECO:0000256" key="3">
    <source>
        <dbReference type="ARBA" id="ARBA00022692"/>
    </source>
</evidence>
<feature type="transmembrane region" description="Helical" evidence="6">
    <location>
        <begin position="114"/>
        <end position="133"/>
    </location>
</feature>
<organism evidence="8 9">
    <name type="scientific">Variovorax ginsengisoli</name>
    <dbReference type="NCBI Taxonomy" id="363844"/>
    <lineage>
        <taxon>Bacteria</taxon>
        <taxon>Pseudomonadati</taxon>
        <taxon>Pseudomonadota</taxon>
        <taxon>Betaproteobacteria</taxon>
        <taxon>Burkholderiales</taxon>
        <taxon>Comamonadaceae</taxon>
        <taxon>Variovorax</taxon>
    </lineage>
</organism>
<evidence type="ECO:0000256" key="4">
    <source>
        <dbReference type="ARBA" id="ARBA00022989"/>
    </source>
</evidence>
<evidence type="ECO:0000259" key="7">
    <source>
        <dbReference type="PROSITE" id="PS50850"/>
    </source>
</evidence>
<comment type="caution">
    <text evidence="8">The sequence shown here is derived from an EMBL/GenBank/DDBJ whole genome shotgun (WGS) entry which is preliminary data.</text>
</comment>
<evidence type="ECO:0000256" key="5">
    <source>
        <dbReference type="ARBA" id="ARBA00023136"/>
    </source>
</evidence>
<dbReference type="InterPro" id="IPR020846">
    <property type="entry name" value="MFS_dom"/>
</dbReference>
<dbReference type="PANTHER" id="PTHR43385:SF1">
    <property type="entry name" value="RIBOFLAVIN TRANSPORTER RIBJ"/>
    <property type="match status" value="1"/>
</dbReference>
<dbReference type="InterPro" id="IPR036259">
    <property type="entry name" value="MFS_trans_sf"/>
</dbReference>
<keyword evidence="3 6" id="KW-0812">Transmembrane</keyword>
<keyword evidence="4 6" id="KW-1133">Transmembrane helix</keyword>
<dbReference type="Gene3D" id="1.20.1250.20">
    <property type="entry name" value="MFS general substrate transporter like domains"/>
    <property type="match status" value="1"/>
</dbReference>
<evidence type="ECO:0000256" key="1">
    <source>
        <dbReference type="ARBA" id="ARBA00004141"/>
    </source>
</evidence>
<feature type="transmembrane region" description="Helical" evidence="6">
    <location>
        <begin position="51"/>
        <end position="72"/>
    </location>
</feature>
<feature type="transmembrane region" description="Helical" evidence="6">
    <location>
        <begin position="140"/>
        <end position="163"/>
    </location>
</feature>
<evidence type="ECO:0000313" key="9">
    <source>
        <dbReference type="Proteomes" id="UP001226867"/>
    </source>
</evidence>
<protein>
    <submittedName>
        <fullName evidence="8">MFS family permease</fullName>
    </submittedName>
</protein>
<dbReference type="PANTHER" id="PTHR43385">
    <property type="entry name" value="RIBOFLAVIN TRANSPORTER RIBJ"/>
    <property type="match status" value="1"/>
</dbReference>
<accession>A0ABT9S235</accession>
<dbReference type="InterPro" id="IPR052983">
    <property type="entry name" value="MFS_Riboflavin_Transporter"/>
</dbReference>
<evidence type="ECO:0000313" key="8">
    <source>
        <dbReference type="EMBL" id="MDP9898405.1"/>
    </source>
</evidence>
<feature type="domain" description="Major facilitator superfamily (MFS) profile" evidence="7">
    <location>
        <begin position="1"/>
        <end position="243"/>
    </location>
</feature>
<feature type="transmembrane region" description="Helical" evidence="6">
    <location>
        <begin position="84"/>
        <end position="108"/>
    </location>
</feature>
<keyword evidence="9" id="KW-1185">Reference proteome</keyword>